<keyword evidence="2" id="KW-1185">Reference proteome</keyword>
<sequence>MPTPCLAPALSNGTRGSNARVQARTSHLPTQCSTLLDDEVTRCSAPPTHGHPLERCGVHHEQYQTMTRRYKEAQKFVDETLVGALIPTKEQVLAYTSLPAVLEKARLMKNYVNAIREECTGRDIHHTRFFLKVDDGHKIRIKLLAKQMTRAVEIRDALEARAMALHLANDPAKDWMHEFQTLSPENEEESGLDRISSYLHLSEKKWKLEATVNADDDLIALKLRSRREVYLNMLALFIDPDNFWPEYDRLANIQRPPDTEELRKLKKITNTAYAQYFRRIIFHEPNLFAKSLNKVSFKDLVMDDDFGMEDVMRILRMLGERLTIGLNWWKDSLTEALYIKDSAEASANMGSVEHRVKILGGWIYKSSRNTPAPNKVWWMLLTSEEKQQDIENRYVRLCCNFDELHLFLTMSAYVMPSPSFCTTGNSENPSWDSSATRKHLSICGVVVTGMLNGSSQRFKHLGPMPSLIPAKRLGYKTWVQMEVRAYIFGALRDEPDDFTASFLNELRARPDLFSVVTRSDTDQPRNLDSFGGVTDQVRTRKFEAPAQLIPHRPTGSGEWEVLRSAFNVLYGGGADLYKSAGYLSANFNMGTDSKGRGGARGFFFHKRFPVKYFLILDASATSNVHDLVRQVAWAAFRARGLVQGDYDEGNYDKASDVLFIKSARERLSFLPEGGYAVGNLASQN</sequence>
<name>A0AAD7C384_MYCRO</name>
<evidence type="ECO:0000313" key="1">
    <source>
        <dbReference type="EMBL" id="KAJ7638108.1"/>
    </source>
</evidence>
<accession>A0AAD7C384</accession>
<evidence type="ECO:0000313" key="2">
    <source>
        <dbReference type="Proteomes" id="UP001221757"/>
    </source>
</evidence>
<dbReference type="Proteomes" id="UP001221757">
    <property type="component" value="Unassembled WGS sequence"/>
</dbReference>
<reference evidence="1" key="1">
    <citation type="submission" date="2023-03" db="EMBL/GenBank/DDBJ databases">
        <title>Massive genome expansion in bonnet fungi (Mycena s.s.) driven by repeated elements and novel gene families across ecological guilds.</title>
        <authorList>
            <consortium name="Lawrence Berkeley National Laboratory"/>
            <person name="Harder C.B."/>
            <person name="Miyauchi S."/>
            <person name="Viragh M."/>
            <person name="Kuo A."/>
            <person name="Thoen E."/>
            <person name="Andreopoulos B."/>
            <person name="Lu D."/>
            <person name="Skrede I."/>
            <person name="Drula E."/>
            <person name="Henrissat B."/>
            <person name="Morin E."/>
            <person name="Kohler A."/>
            <person name="Barry K."/>
            <person name="LaButti K."/>
            <person name="Morin E."/>
            <person name="Salamov A."/>
            <person name="Lipzen A."/>
            <person name="Mereny Z."/>
            <person name="Hegedus B."/>
            <person name="Baldrian P."/>
            <person name="Stursova M."/>
            <person name="Weitz H."/>
            <person name="Taylor A."/>
            <person name="Grigoriev I.V."/>
            <person name="Nagy L.G."/>
            <person name="Martin F."/>
            <person name="Kauserud H."/>
        </authorList>
    </citation>
    <scope>NUCLEOTIDE SEQUENCE</scope>
    <source>
        <strain evidence="1">CBHHK067</strain>
    </source>
</reference>
<protein>
    <submittedName>
        <fullName evidence="1">Uncharacterized protein</fullName>
    </submittedName>
</protein>
<organism evidence="1 2">
    <name type="scientific">Mycena rosella</name>
    <name type="common">Pink bonnet</name>
    <name type="synonym">Agaricus rosellus</name>
    <dbReference type="NCBI Taxonomy" id="1033263"/>
    <lineage>
        <taxon>Eukaryota</taxon>
        <taxon>Fungi</taxon>
        <taxon>Dikarya</taxon>
        <taxon>Basidiomycota</taxon>
        <taxon>Agaricomycotina</taxon>
        <taxon>Agaricomycetes</taxon>
        <taxon>Agaricomycetidae</taxon>
        <taxon>Agaricales</taxon>
        <taxon>Marasmiineae</taxon>
        <taxon>Mycenaceae</taxon>
        <taxon>Mycena</taxon>
    </lineage>
</organism>
<dbReference type="EMBL" id="JARKIE010000443">
    <property type="protein sequence ID" value="KAJ7638108.1"/>
    <property type="molecule type" value="Genomic_DNA"/>
</dbReference>
<proteinExistence type="predicted"/>
<dbReference type="AlphaFoldDB" id="A0AAD7C384"/>
<gene>
    <name evidence="1" type="ORF">B0H17DRAFT_1172470</name>
</gene>
<comment type="caution">
    <text evidence="1">The sequence shown here is derived from an EMBL/GenBank/DDBJ whole genome shotgun (WGS) entry which is preliminary data.</text>
</comment>